<dbReference type="InterPro" id="IPR051604">
    <property type="entry name" value="Ergot_Alk_Oxidoreductase"/>
</dbReference>
<keyword evidence="3" id="KW-1185">Reference proteome</keyword>
<evidence type="ECO:0000313" key="2">
    <source>
        <dbReference type="EMBL" id="MFC4866853.1"/>
    </source>
</evidence>
<accession>A0ABV9SJ34</accession>
<dbReference type="InterPro" id="IPR016040">
    <property type="entry name" value="NAD(P)-bd_dom"/>
</dbReference>
<dbReference type="Pfam" id="PF13460">
    <property type="entry name" value="NAD_binding_10"/>
    <property type="match status" value="1"/>
</dbReference>
<name>A0ABV9SJ34_9ACTN</name>
<reference evidence="3" key="1">
    <citation type="journal article" date="2019" name="Int. J. Syst. Evol. Microbiol.">
        <title>The Global Catalogue of Microorganisms (GCM) 10K type strain sequencing project: providing services to taxonomists for standard genome sequencing and annotation.</title>
        <authorList>
            <consortium name="The Broad Institute Genomics Platform"/>
            <consortium name="The Broad Institute Genome Sequencing Center for Infectious Disease"/>
            <person name="Wu L."/>
            <person name="Ma J."/>
        </authorList>
    </citation>
    <scope>NUCLEOTIDE SEQUENCE [LARGE SCALE GENOMIC DNA]</scope>
    <source>
        <strain evidence="3">CGMCC 4.7304</strain>
    </source>
</reference>
<evidence type="ECO:0000259" key="1">
    <source>
        <dbReference type="Pfam" id="PF13460"/>
    </source>
</evidence>
<dbReference type="PANTHER" id="PTHR43162:SF1">
    <property type="entry name" value="PRESTALK A DIFFERENTIATION PROTEIN A"/>
    <property type="match status" value="1"/>
</dbReference>
<dbReference type="SUPFAM" id="SSF51735">
    <property type="entry name" value="NAD(P)-binding Rossmann-fold domains"/>
    <property type="match status" value="1"/>
</dbReference>
<gene>
    <name evidence="2" type="ORF">ACFPCZ_09430</name>
</gene>
<dbReference type="Gene3D" id="3.90.25.10">
    <property type="entry name" value="UDP-galactose 4-epimerase, domain 1"/>
    <property type="match status" value="1"/>
</dbReference>
<dbReference type="Proteomes" id="UP001595858">
    <property type="component" value="Unassembled WGS sequence"/>
</dbReference>
<feature type="domain" description="NAD(P)-binding" evidence="1">
    <location>
        <begin position="11"/>
        <end position="186"/>
    </location>
</feature>
<comment type="caution">
    <text evidence="2">The sequence shown here is derived from an EMBL/GenBank/DDBJ whole genome shotgun (WGS) entry which is preliminary data.</text>
</comment>
<protein>
    <submittedName>
        <fullName evidence="2">NAD(P)H-binding protein</fullName>
    </submittedName>
</protein>
<dbReference type="Gene3D" id="3.40.50.720">
    <property type="entry name" value="NAD(P)-binding Rossmann-like Domain"/>
    <property type="match status" value="1"/>
</dbReference>
<proteinExistence type="predicted"/>
<organism evidence="2 3">
    <name type="scientific">Streptomonospora arabica</name>
    <dbReference type="NCBI Taxonomy" id="412417"/>
    <lineage>
        <taxon>Bacteria</taxon>
        <taxon>Bacillati</taxon>
        <taxon>Actinomycetota</taxon>
        <taxon>Actinomycetes</taxon>
        <taxon>Streptosporangiales</taxon>
        <taxon>Nocardiopsidaceae</taxon>
        <taxon>Streptomonospora</taxon>
    </lineage>
</organism>
<dbReference type="EMBL" id="JBHSIY010000006">
    <property type="protein sequence ID" value="MFC4866853.1"/>
    <property type="molecule type" value="Genomic_DNA"/>
</dbReference>
<sequence>MAAQSPILVTGATGNVGRHVVRRLSDEGRAVRALTRDPAKADLPAGVEAVQGDLADPGSLGPALEGVDTAFLVWPSVQADAAAAETVQAMAAGVERIAYLSTMGIDPERSEREGGILGSHAMLERLIKESGMSWTFVRAGGFAANLRDWIPRIRETGVIRMAYPDLARPLIHEADIAEVAVRALTESGHAGAAYEITGPAGITQAEQARIIGEELGVPVRVEAMTDDEAVRELTESGLPEEMARQILEAHARMVAHPEPATDTLERVTGAPPRTFRQWAADRVAAERAVAERVAGERAVAPGRDTRTRG</sequence>
<evidence type="ECO:0000313" key="3">
    <source>
        <dbReference type="Proteomes" id="UP001595858"/>
    </source>
</evidence>
<dbReference type="RefSeq" id="WP_344143396.1">
    <property type="nucleotide sequence ID" value="NZ_BAAAQI010000007.1"/>
</dbReference>
<dbReference type="PANTHER" id="PTHR43162">
    <property type="match status" value="1"/>
</dbReference>
<dbReference type="InterPro" id="IPR036291">
    <property type="entry name" value="NAD(P)-bd_dom_sf"/>
</dbReference>